<evidence type="ECO:0000256" key="1">
    <source>
        <dbReference type="SAM" id="MobiDB-lite"/>
    </source>
</evidence>
<proteinExistence type="predicted"/>
<dbReference type="EMBL" id="AGBF01000134">
    <property type="protein sequence ID" value="EGX56608.1"/>
    <property type="molecule type" value="Genomic_DNA"/>
</dbReference>
<keyword evidence="3" id="KW-1185">Reference proteome</keyword>
<accession>G2GIR2</accession>
<organism evidence="2 3">
    <name type="scientific">Streptomyces zinciresistens K42</name>
    <dbReference type="NCBI Taxonomy" id="700597"/>
    <lineage>
        <taxon>Bacteria</taxon>
        <taxon>Bacillati</taxon>
        <taxon>Actinomycetota</taxon>
        <taxon>Actinomycetes</taxon>
        <taxon>Kitasatosporales</taxon>
        <taxon>Streptomycetaceae</taxon>
        <taxon>Streptomyces</taxon>
    </lineage>
</organism>
<dbReference type="PATRIC" id="fig|700597.3.peg.5310"/>
<name>G2GIR2_9ACTN</name>
<dbReference type="AlphaFoldDB" id="G2GIR2"/>
<comment type="caution">
    <text evidence="2">The sequence shown here is derived from an EMBL/GenBank/DDBJ whole genome shotgun (WGS) entry which is preliminary data.</text>
</comment>
<protein>
    <submittedName>
        <fullName evidence="2">Uncharacterized protein</fullName>
    </submittedName>
</protein>
<evidence type="ECO:0000313" key="2">
    <source>
        <dbReference type="EMBL" id="EGX56608.1"/>
    </source>
</evidence>
<evidence type="ECO:0000313" key="3">
    <source>
        <dbReference type="Proteomes" id="UP000004217"/>
    </source>
</evidence>
<reference evidence="2 3" key="1">
    <citation type="submission" date="2011-08" db="EMBL/GenBank/DDBJ databases">
        <authorList>
            <person name="Lin Y."/>
            <person name="Hao X."/>
            <person name="Johnstone L."/>
            <person name="Miller S.J."/>
            <person name="Wei G."/>
            <person name="Rensing C."/>
        </authorList>
    </citation>
    <scope>NUCLEOTIDE SEQUENCE [LARGE SCALE GENOMIC DNA]</scope>
    <source>
        <strain evidence="2 3">K42</strain>
    </source>
</reference>
<feature type="region of interest" description="Disordered" evidence="1">
    <location>
        <begin position="1"/>
        <end position="43"/>
    </location>
</feature>
<gene>
    <name evidence="2" type="ORF">SZN_27011</name>
</gene>
<dbReference type="Proteomes" id="UP000004217">
    <property type="component" value="Unassembled WGS sequence"/>
</dbReference>
<sequence>MIRTVRGPALRREGRAVPSAGTRDTGRRGSAAPRAATWGTGPVGGGEQVWCEIALDG</sequence>